<evidence type="ECO:0000256" key="1">
    <source>
        <dbReference type="ARBA" id="ARBA00022723"/>
    </source>
</evidence>
<dbReference type="SMART" id="SM00239">
    <property type="entry name" value="C2"/>
    <property type="match status" value="1"/>
</dbReference>
<dbReference type="OrthoDB" id="419768at2759"/>
<dbReference type="InterPro" id="IPR035892">
    <property type="entry name" value="C2_domain_sf"/>
</dbReference>
<gene>
    <name evidence="4" type="ORF">MARPO_0029s0139</name>
</gene>
<evidence type="ECO:0000259" key="3">
    <source>
        <dbReference type="PROSITE" id="PS50004"/>
    </source>
</evidence>
<evidence type="ECO:0000313" key="4">
    <source>
        <dbReference type="EMBL" id="PTQ42645.1"/>
    </source>
</evidence>
<keyword evidence="5" id="KW-1185">Reference proteome</keyword>
<dbReference type="EMBL" id="KZ772701">
    <property type="protein sequence ID" value="PTQ42645.1"/>
    <property type="molecule type" value="Genomic_DNA"/>
</dbReference>
<dbReference type="PANTHER" id="PTHR46502:SF2">
    <property type="entry name" value="16 KDA PHLOEM PROTEIN 2"/>
    <property type="match status" value="1"/>
</dbReference>
<dbReference type="SUPFAM" id="SSF49562">
    <property type="entry name" value="C2 domain (Calcium/lipid-binding domain, CaLB)"/>
    <property type="match status" value="1"/>
</dbReference>
<keyword evidence="1" id="KW-0479">Metal-binding</keyword>
<sequence>MRAGELIIHLKGAKGIKGHEFMGLGRANMYAAFCIGGENRKSNVVRNGGSNPQWNEQVSFKIAEYVNFAMYDWLHISLYQPHDIKRNSPRGTVKINVEKLLEVHRNEVPIQSYPVAYKGKQRGMVELALSFIPSRREILLT</sequence>
<dbReference type="PANTHER" id="PTHR46502">
    <property type="entry name" value="C2 DOMAIN-CONTAINING"/>
    <property type="match status" value="1"/>
</dbReference>
<keyword evidence="2" id="KW-0106">Calcium</keyword>
<dbReference type="AlphaFoldDB" id="A0A2R6X961"/>
<dbReference type="Gene3D" id="2.60.40.150">
    <property type="entry name" value="C2 domain"/>
    <property type="match status" value="1"/>
</dbReference>
<evidence type="ECO:0000256" key="2">
    <source>
        <dbReference type="ARBA" id="ARBA00022837"/>
    </source>
</evidence>
<dbReference type="Pfam" id="PF00168">
    <property type="entry name" value="C2"/>
    <property type="match status" value="1"/>
</dbReference>
<evidence type="ECO:0000313" key="5">
    <source>
        <dbReference type="Proteomes" id="UP000244005"/>
    </source>
</evidence>
<reference evidence="5" key="1">
    <citation type="journal article" date="2017" name="Cell">
        <title>Insights into land plant evolution garnered from the Marchantia polymorpha genome.</title>
        <authorList>
            <person name="Bowman J.L."/>
            <person name="Kohchi T."/>
            <person name="Yamato K.T."/>
            <person name="Jenkins J."/>
            <person name="Shu S."/>
            <person name="Ishizaki K."/>
            <person name="Yamaoka S."/>
            <person name="Nishihama R."/>
            <person name="Nakamura Y."/>
            <person name="Berger F."/>
            <person name="Adam C."/>
            <person name="Aki S.S."/>
            <person name="Althoff F."/>
            <person name="Araki T."/>
            <person name="Arteaga-Vazquez M.A."/>
            <person name="Balasubrmanian S."/>
            <person name="Barry K."/>
            <person name="Bauer D."/>
            <person name="Boehm C.R."/>
            <person name="Briginshaw L."/>
            <person name="Caballero-Perez J."/>
            <person name="Catarino B."/>
            <person name="Chen F."/>
            <person name="Chiyoda S."/>
            <person name="Chovatia M."/>
            <person name="Davies K.M."/>
            <person name="Delmans M."/>
            <person name="Demura T."/>
            <person name="Dierschke T."/>
            <person name="Dolan L."/>
            <person name="Dorantes-Acosta A.E."/>
            <person name="Eklund D.M."/>
            <person name="Florent S.N."/>
            <person name="Flores-Sandoval E."/>
            <person name="Fujiyama A."/>
            <person name="Fukuzawa H."/>
            <person name="Galik B."/>
            <person name="Grimanelli D."/>
            <person name="Grimwood J."/>
            <person name="Grossniklaus U."/>
            <person name="Hamada T."/>
            <person name="Haseloff J."/>
            <person name="Hetherington A.J."/>
            <person name="Higo A."/>
            <person name="Hirakawa Y."/>
            <person name="Hundley H.N."/>
            <person name="Ikeda Y."/>
            <person name="Inoue K."/>
            <person name="Inoue S.I."/>
            <person name="Ishida S."/>
            <person name="Jia Q."/>
            <person name="Kakita M."/>
            <person name="Kanazawa T."/>
            <person name="Kawai Y."/>
            <person name="Kawashima T."/>
            <person name="Kennedy M."/>
            <person name="Kinose K."/>
            <person name="Kinoshita T."/>
            <person name="Kohara Y."/>
            <person name="Koide E."/>
            <person name="Komatsu K."/>
            <person name="Kopischke S."/>
            <person name="Kubo M."/>
            <person name="Kyozuka J."/>
            <person name="Lagercrantz U."/>
            <person name="Lin S.S."/>
            <person name="Lindquist E."/>
            <person name="Lipzen A.M."/>
            <person name="Lu C.W."/>
            <person name="De Luna E."/>
            <person name="Martienssen R.A."/>
            <person name="Minamino N."/>
            <person name="Mizutani M."/>
            <person name="Mizutani M."/>
            <person name="Mochizuki N."/>
            <person name="Monte I."/>
            <person name="Mosher R."/>
            <person name="Nagasaki H."/>
            <person name="Nakagami H."/>
            <person name="Naramoto S."/>
            <person name="Nishitani K."/>
            <person name="Ohtani M."/>
            <person name="Okamoto T."/>
            <person name="Okumura M."/>
            <person name="Phillips J."/>
            <person name="Pollak B."/>
            <person name="Reinders A."/>
            <person name="Rovekamp M."/>
            <person name="Sano R."/>
            <person name="Sawa S."/>
            <person name="Schmid M.W."/>
            <person name="Shirakawa M."/>
            <person name="Solano R."/>
            <person name="Spunde A."/>
            <person name="Suetsugu N."/>
            <person name="Sugano S."/>
            <person name="Sugiyama A."/>
            <person name="Sun R."/>
            <person name="Suzuki Y."/>
            <person name="Takenaka M."/>
            <person name="Takezawa D."/>
            <person name="Tomogane H."/>
            <person name="Tsuzuki M."/>
            <person name="Ueda T."/>
            <person name="Umeda M."/>
            <person name="Ward J.M."/>
            <person name="Watanabe Y."/>
            <person name="Yazaki K."/>
            <person name="Yokoyama R."/>
            <person name="Yoshitake Y."/>
            <person name="Yotsui I."/>
            <person name="Zachgo S."/>
            <person name="Schmutz J."/>
        </authorList>
    </citation>
    <scope>NUCLEOTIDE SEQUENCE [LARGE SCALE GENOMIC DNA]</scope>
    <source>
        <strain evidence="5">Tak-1</strain>
    </source>
</reference>
<protein>
    <recommendedName>
        <fullName evidence="3">C2 domain-containing protein</fullName>
    </recommendedName>
</protein>
<name>A0A2R6X961_MARPO</name>
<dbReference type="PROSITE" id="PS50004">
    <property type="entry name" value="C2"/>
    <property type="match status" value="1"/>
</dbReference>
<organism evidence="4 5">
    <name type="scientific">Marchantia polymorpha</name>
    <name type="common">Common liverwort</name>
    <name type="synonym">Marchantia aquatica</name>
    <dbReference type="NCBI Taxonomy" id="3197"/>
    <lineage>
        <taxon>Eukaryota</taxon>
        <taxon>Viridiplantae</taxon>
        <taxon>Streptophyta</taxon>
        <taxon>Embryophyta</taxon>
        <taxon>Marchantiophyta</taxon>
        <taxon>Marchantiopsida</taxon>
        <taxon>Marchantiidae</taxon>
        <taxon>Marchantiales</taxon>
        <taxon>Marchantiaceae</taxon>
        <taxon>Marchantia</taxon>
    </lineage>
</organism>
<dbReference type="Gramene" id="Mp1g01070.1">
    <property type="protein sequence ID" value="Mp1g01070.1.cds1"/>
    <property type="gene ID" value="Mp1g01070"/>
</dbReference>
<dbReference type="Proteomes" id="UP000244005">
    <property type="component" value="Unassembled WGS sequence"/>
</dbReference>
<accession>A0A2R6X961</accession>
<dbReference type="GO" id="GO:0046872">
    <property type="term" value="F:metal ion binding"/>
    <property type="evidence" value="ECO:0007669"/>
    <property type="project" value="UniProtKB-KW"/>
</dbReference>
<feature type="domain" description="C2" evidence="3">
    <location>
        <begin position="1"/>
        <end position="110"/>
    </location>
</feature>
<dbReference type="InterPro" id="IPR000008">
    <property type="entry name" value="C2_dom"/>
</dbReference>
<proteinExistence type="predicted"/>